<proteinExistence type="predicted"/>
<sequence length="288" mass="32304">MIDASAENRPPMLDKTMYDSWESRMKLFIEGKENRRIMLKSIKNGPLVWPTEVDEQGLLPDVYSLVNHHRVAKDIWDRVKLLIQGTSLTKQGGNISSVLLEGNAAGVVRNNAVGQGKVIKCYNYQAQKNGQILDEEQLAFLADPRIPNGQAAQITILQNAAFQTKDLDAYDSDCDDLSLAKAVLMANLSSCNSDVLSEPHIDETPDNEITSDSNIIPYYQYLLELQSAGSQNINSSAHYDLLVMSLVEQIPNMVAALDKQNQENSLENKSLTAELERYKERVKQFEER</sequence>
<organism evidence="2">
    <name type="scientific">Tanacetum cinerariifolium</name>
    <name type="common">Dalmatian daisy</name>
    <name type="synonym">Chrysanthemum cinerariifolium</name>
    <dbReference type="NCBI Taxonomy" id="118510"/>
    <lineage>
        <taxon>Eukaryota</taxon>
        <taxon>Viridiplantae</taxon>
        <taxon>Streptophyta</taxon>
        <taxon>Embryophyta</taxon>
        <taxon>Tracheophyta</taxon>
        <taxon>Spermatophyta</taxon>
        <taxon>Magnoliopsida</taxon>
        <taxon>eudicotyledons</taxon>
        <taxon>Gunneridae</taxon>
        <taxon>Pentapetalae</taxon>
        <taxon>asterids</taxon>
        <taxon>campanulids</taxon>
        <taxon>Asterales</taxon>
        <taxon>Asteraceae</taxon>
        <taxon>Asteroideae</taxon>
        <taxon>Anthemideae</taxon>
        <taxon>Anthemidinae</taxon>
        <taxon>Tanacetum</taxon>
    </lineage>
</organism>
<feature type="coiled-coil region" evidence="1">
    <location>
        <begin position="261"/>
        <end position="288"/>
    </location>
</feature>
<name>A0A6L2MK41_TANCI</name>
<protein>
    <recommendedName>
        <fullName evidence="3">Integrase, catalytic region, zinc finger, CCHC-type, peptidase aspartic, catalytic</fullName>
    </recommendedName>
</protein>
<reference evidence="2" key="1">
    <citation type="journal article" date="2019" name="Sci. Rep.">
        <title>Draft genome of Tanacetum cinerariifolium, the natural source of mosquito coil.</title>
        <authorList>
            <person name="Yamashiro T."/>
            <person name="Shiraishi A."/>
            <person name="Satake H."/>
            <person name="Nakayama K."/>
        </authorList>
    </citation>
    <scope>NUCLEOTIDE SEQUENCE</scope>
</reference>
<evidence type="ECO:0000313" key="2">
    <source>
        <dbReference type="EMBL" id="GEU73749.1"/>
    </source>
</evidence>
<keyword evidence="1" id="KW-0175">Coiled coil</keyword>
<accession>A0A6L2MK41</accession>
<comment type="caution">
    <text evidence="2">The sequence shown here is derived from an EMBL/GenBank/DDBJ whole genome shotgun (WGS) entry which is preliminary data.</text>
</comment>
<evidence type="ECO:0008006" key="3">
    <source>
        <dbReference type="Google" id="ProtNLM"/>
    </source>
</evidence>
<dbReference type="EMBL" id="BKCJ010006750">
    <property type="protein sequence ID" value="GEU73749.1"/>
    <property type="molecule type" value="Genomic_DNA"/>
</dbReference>
<evidence type="ECO:0000256" key="1">
    <source>
        <dbReference type="SAM" id="Coils"/>
    </source>
</evidence>
<dbReference type="AlphaFoldDB" id="A0A6L2MK41"/>
<gene>
    <name evidence="2" type="ORF">Tci_045727</name>
</gene>